<gene>
    <name evidence="1" type="ORF">PHYPSEUDO_005753</name>
</gene>
<proteinExistence type="predicted"/>
<name>A0A8T1VQG1_9STRA</name>
<evidence type="ECO:0000313" key="1">
    <source>
        <dbReference type="EMBL" id="KAG7381654.1"/>
    </source>
</evidence>
<accession>A0A8T1VQG1</accession>
<organism evidence="1 2">
    <name type="scientific">Phytophthora pseudosyringae</name>
    <dbReference type="NCBI Taxonomy" id="221518"/>
    <lineage>
        <taxon>Eukaryota</taxon>
        <taxon>Sar</taxon>
        <taxon>Stramenopiles</taxon>
        <taxon>Oomycota</taxon>
        <taxon>Peronosporomycetes</taxon>
        <taxon>Peronosporales</taxon>
        <taxon>Peronosporaceae</taxon>
        <taxon>Phytophthora</taxon>
    </lineage>
</organism>
<reference evidence="1" key="1">
    <citation type="submission" date="2021-02" db="EMBL/GenBank/DDBJ databases">
        <authorList>
            <person name="Palmer J.M."/>
        </authorList>
    </citation>
    <scope>NUCLEOTIDE SEQUENCE</scope>
    <source>
        <strain evidence="1">SCRP734</strain>
    </source>
</reference>
<dbReference type="EMBL" id="JAGDFM010000236">
    <property type="protein sequence ID" value="KAG7381654.1"/>
    <property type="molecule type" value="Genomic_DNA"/>
</dbReference>
<dbReference type="AlphaFoldDB" id="A0A8T1VQG1"/>
<evidence type="ECO:0000313" key="2">
    <source>
        <dbReference type="Proteomes" id="UP000694044"/>
    </source>
</evidence>
<keyword evidence="2" id="KW-1185">Reference proteome</keyword>
<comment type="caution">
    <text evidence="1">The sequence shown here is derived from an EMBL/GenBank/DDBJ whole genome shotgun (WGS) entry which is preliminary data.</text>
</comment>
<dbReference type="Proteomes" id="UP000694044">
    <property type="component" value="Unassembled WGS sequence"/>
</dbReference>
<protein>
    <submittedName>
        <fullName evidence="1">Uncharacterized protein</fullName>
    </submittedName>
</protein>
<sequence length="224" mass="24152">MRRDGQMMTVAVCALTSDLWPSATVEIAASAGPLAVPATSRLTAACIRPTSMSRWPSITSRRTGRYSALQRADMRLAVKSPRRFASHRDVQSGAPAVPTVSRLPSTRRRVGLNLAGSGKTLPGSASSTWDRGRDEASWRANALQRPLYSMLTHSSCSLALHLLCEAAGDGALNAELRHFGQRPEILSDVTEWDLRLKSGRKLQLGVIKAPATASPISISEKQHA</sequence>